<dbReference type="NCBIfam" id="TIGR00414">
    <property type="entry name" value="serS"/>
    <property type="match status" value="1"/>
</dbReference>
<dbReference type="Proteomes" id="UP000176786">
    <property type="component" value="Unassembled WGS sequence"/>
</dbReference>
<evidence type="ECO:0000256" key="15">
    <source>
        <dbReference type="PIRSR" id="PIRSR001529-1"/>
    </source>
</evidence>
<dbReference type="SUPFAM" id="SSF55681">
    <property type="entry name" value="Class II aaRS and biotin synthetases"/>
    <property type="match status" value="1"/>
</dbReference>
<dbReference type="InterPro" id="IPR015866">
    <property type="entry name" value="Ser-tRNA-synth_1_N"/>
</dbReference>
<name>A0A1F5P5M7_9BACT</name>
<gene>
    <name evidence="19" type="ORF">A3J48_00425</name>
</gene>
<comment type="pathway">
    <text evidence="2">Aminoacyl-tRNA biosynthesis; selenocysteinyl-tRNA(Sec) biosynthesis; L-seryl-tRNA(Sec) from L-serine and tRNA(Sec): step 1/1.</text>
</comment>
<feature type="binding site" evidence="16">
    <location>
        <begin position="277"/>
        <end position="279"/>
    </location>
    <ligand>
        <name>ATP</name>
        <dbReference type="ChEBI" id="CHEBI:30616"/>
    </ligand>
</feature>
<evidence type="ECO:0000256" key="14">
    <source>
        <dbReference type="NCBIfam" id="TIGR00414"/>
    </source>
</evidence>
<feature type="site" description="Important for serine binding" evidence="15">
    <location>
        <position position="399"/>
    </location>
</feature>
<evidence type="ECO:0000256" key="5">
    <source>
        <dbReference type="ARBA" id="ARBA00022490"/>
    </source>
</evidence>
<dbReference type="Gene3D" id="3.30.930.10">
    <property type="entry name" value="Bira Bifunctional Protein, Domain 2"/>
    <property type="match status" value="1"/>
</dbReference>
<dbReference type="InterPro" id="IPR002317">
    <property type="entry name" value="Ser-tRNA-ligase_type_1"/>
</dbReference>
<evidence type="ECO:0000256" key="1">
    <source>
        <dbReference type="ARBA" id="ARBA00004496"/>
    </source>
</evidence>
<dbReference type="InterPro" id="IPR006195">
    <property type="entry name" value="aa-tRNA-synth_II"/>
</dbReference>
<comment type="caution">
    <text evidence="19">The sequence shown here is derived from an EMBL/GenBank/DDBJ whole genome shotgun (WGS) entry which is preliminary data.</text>
</comment>
<dbReference type="AlphaFoldDB" id="A0A1F5P5M7"/>
<dbReference type="PANTHER" id="PTHR43697:SF1">
    <property type="entry name" value="SERINE--TRNA LIGASE"/>
    <property type="match status" value="1"/>
</dbReference>
<dbReference type="InterPro" id="IPR045864">
    <property type="entry name" value="aa-tRNA-synth_II/BPL/LPL"/>
</dbReference>
<reference evidence="19 20" key="1">
    <citation type="journal article" date="2016" name="Nat. Commun.">
        <title>Thousands of microbial genomes shed light on interconnected biogeochemical processes in an aquifer system.</title>
        <authorList>
            <person name="Anantharaman K."/>
            <person name="Brown C.T."/>
            <person name="Hug L.A."/>
            <person name="Sharon I."/>
            <person name="Castelle C.J."/>
            <person name="Probst A.J."/>
            <person name="Thomas B.C."/>
            <person name="Singh A."/>
            <person name="Wilkins M.J."/>
            <person name="Karaoz U."/>
            <person name="Brodie E.L."/>
            <person name="Williams K.H."/>
            <person name="Hubbard S.S."/>
            <person name="Banfield J.F."/>
        </authorList>
    </citation>
    <scope>NUCLEOTIDE SEQUENCE [LARGE SCALE GENOMIC DNA]</scope>
</reference>
<feature type="binding site" evidence="16">
    <location>
        <begin position="293"/>
        <end position="296"/>
    </location>
    <ligand>
        <name>ATP</name>
        <dbReference type="ChEBI" id="CHEBI:30616"/>
    </ligand>
</feature>
<evidence type="ECO:0000256" key="6">
    <source>
        <dbReference type="ARBA" id="ARBA00022598"/>
    </source>
</evidence>
<keyword evidence="17" id="KW-0175">Coiled coil</keyword>
<dbReference type="PANTHER" id="PTHR43697">
    <property type="entry name" value="SERYL-TRNA SYNTHETASE"/>
    <property type="match status" value="1"/>
</dbReference>
<evidence type="ECO:0000256" key="2">
    <source>
        <dbReference type="ARBA" id="ARBA00005045"/>
    </source>
</evidence>
<keyword evidence="10" id="KW-0030">Aminoacyl-tRNA synthetase</keyword>
<feature type="coiled-coil region" evidence="17">
    <location>
        <begin position="38"/>
        <end position="101"/>
    </location>
</feature>
<evidence type="ECO:0000256" key="8">
    <source>
        <dbReference type="ARBA" id="ARBA00022840"/>
    </source>
</evidence>
<evidence type="ECO:0000256" key="17">
    <source>
        <dbReference type="SAM" id="Coils"/>
    </source>
</evidence>
<feature type="domain" description="Aminoacyl-transfer RNA synthetases class-II family profile" evidence="18">
    <location>
        <begin position="187"/>
        <end position="424"/>
    </location>
</feature>
<dbReference type="PIRSF" id="PIRSF001529">
    <property type="entry name" value="Ser-tRNA-synth_IIa"/>
    <property type="match status" value="1"/>
</dbReference>
<comment type="subcellular location">
    <subcellularLocation>
        <location evidence="1">Cytoplasm</location>
    </subcellularLocation>
</comment>
<dbReference type="Pfam" id="PF02403">
    <property type="entry name" value="Seryl_tRNA_N"/>
    <property type="match status" value="1"/>
</dbReference>
<evidence type="ECO:0000256" key="4">
    <source>
        <dbReference type="ARBA" id="ARBA00012840"/>
    </source>
</evidence>
<dbReference type="InterPro" id="IPR010978">
    <property type="entry name" value="tRNA-bd_arm"/>
</dbReference>
<comment type="catalytic activity">
    <reaction evidence="12">
        <text>tRNA(Sec) + L-serine + ATP = L-seryl-tRNA(Sec) + AMP + diphosphate + H(+)</text>
        <dbReference type="Rhea" id="RHEA:42580"/>
        <dbReference type="Rhea" id="RHEA-COMP:9742"/>
        <dbReference type="Rhea" id="RHEA-COMP:10128"/>
        <dbReference type="ChEBI" id="CHEBI:15378"/>
        <dbReference type="ChEBI" id="CHEBI:30616"/>
        <dbReference type="ChEBI" id="CHEBI:33019"/>
        <dbReference type="ChEBI" id="CHEBI:33384"/>
        <dbReference type="ChEBI" id="CHEBI:78442"/>
        <dbReference type="ChEBI" id="CHEBI:78533"/>
        <dbReference type="ChEBI" id="CHEBI:456215"/>
        <dbReference type="EC" id="6.1.1.11"/>
    </reaction>
</comment>
<comment type="catalytic activity">
    <reaction evidence="13">
        <text>tRNA(Ser) + L-serine + ATP = L-seryl-tRNA(Ser) + AMP + diphosphate + H(+)</text>
        <dbReference type="Rhea" id="RHEA:12292"/>
        <dbReference type="Rhea" id="RHEA-COMP:9669"/>
        <dbReference type="Rhea" id="RHEA-COMP:9703"/>
        <dbReference type="ChEBI" id="CHEBI:15378"/>
        <dbReference type="ChEBI" id="CHEBI:30616"/>
        <dbReference type="ChEBI" id="CHEBI:33019"/>
        <dbReference type="ChEBI" id="CHEBI:33384"/>
        <dbReference type="ChEBI" id="CHEBI:78442"/>
        <dbReference type="ChEBI" id="CHEBI:78533"/>
        <dbReference type="ChEBI" id="CHEBI:456215"/>
        <dbReference type="EC" id="6.1.1.11"/>
    </reaction>
</comment>
<dbReference type="InterPro" id="IPR042103">
    <property type="entry name" value="SerRS_1_N_sf"/>
</dbReference>
<evidence type="ECO:0000256" key="16">
    <source>
        <dbReference type="PIRSR" id="PIRSR001529-2"/>
    </source>
</evidence>
<keyword evidence="6 19" id="KW-0436">Ligase</keyword>
<evidence type="ECO:0000256" key="7">
    <source>
        <dbReference type="ARBA" id="ARBA00022741"/>
    </source>
</evidence>
<dbReference type="InterPro" id="IPR002314">
    <property type="entry name" value="aa-tRNA-synt_IIb"/>
</dbReference>
<keyword evidence="7" id="KW-0547">Nucleotide-binding</keyword>
<evidence type="ECO:0000256" key="11">
    <source>
        <dbReference type="ARBA" id="ARBA00039158"/>
    </source>
</evidence>
<dbReference type="STRING" id="1817832.A3J48_00425"/>
<evidence type="ECO:0000256" key="3">
    <source>
        <dbReference type="ARBA" id="ARBA00010728"/>
    </source>
</evidence>
<evidence type="ECO:0000259" key="18">
    <source>
        <dbReference type="PROSITE" id="PS50862"/>
    </source>
</evidence>
<proteinExistence type="inferred from homology"/>
<keyword evidence="8 16" id="KW-0067">ATP-binding</keyword>
<evidence type="ECO:0000313" key="20">
    <source>
        <dbReference type="Proteomes" id="UP000176786"/>
    </source>
</evidence>
<evidence type="ECO:0000256" key="9">
    <source>
        <dbReference type="ARBA" id="ARBA00022917"/>
    </source>
</evidence>
<dbReference type="PROSITE" id="PS50862">
    <property type="entry name" value="AA_TRNA_LIGASE_II"/>
    <property type="match status" value="1"/>
</dbReference>
<dbReference type="GO" id="GO:0004828">
    <property type="term" value="F:serine-tRNA ligase activity"/>
    <property type="evidence" value="ECO:0007669"/>
    <property type="project" value="UniProtKB-UniRule"/>
</dbReference>
<evidence type="ECO:0000256" key="13">
    <source>
        <dbReference type="ARBA" id="ARBA00048823"/>
    </source>
</evidence>
<dbReference type="GO" id="GO:0005524">
    <property type="term" value="F:ATP binding"/>
    <property type="evidence" value="ECO:0007669"/>
    <property type="project" value="UniProtKB-KW"/>
</dbReference>
<dbReference type="EC" id="6.1.1.11" evidence="4 14"/>
<evidence type="ECO:0000256" key="10">
    <source>
        <dbReference type="ARBA" id="ARBA00023146"/>
    </source>
</evidence>
<comment type="similarity">
    <text evidence="3">Belongs to the class-II aminoacyl-tRNA synthetase family. Type-1 seryl-tRNA synthetase subfamily.</text>
</comment>
<evidence type="ECO:0000313" key="19">
    <source>
        <dbReference type="EMBL" id="OGE84940.1"/>
    </source>
</evidence>
<dbReference type="Gene3D" id="1.10.287.40">
    <property type="entry name" value="Serine-tRNA synthetase, tRNA binding domain"/>
    <property type="match status" value="1"/>
</dbReference>
<keyword evidence="9" id="KW-0648">Protein biosynthesis</keyword>
<feature type="binding site" evidence="15">
    <location>
        <position position="277"/>
    </location>
    <ligand>
        <name>L-serine</name>
        <dbReference type="ChEBI" id="CHEBI:33384"/>
    </ligand>
</feature>
<sequence length="445" mass="50139">MLDIKLIRENPDKVKKGIAAKGAPADLVGQVLKVDTERRKLQTELDVIKAEKNKLGKEIGKLSPEERDARIAGLRAQDVKADALEENFKKASEELTKILSRIPNLPDDGVPSGRDETENVVAKTVGQPTKFKFDHTDYLTLAHEMDLVDTEAAAKVSGSRFGYLKGAAACLQFALGQHVLNTLTNPKIIEKIAKSVDNSLTRVPFVPVVPPVMIREDAYWKTARIDLEDKEERYYIPKDELYLIGSAEHTLAPMHMDEILNENELPKRYLGFSTAFRREAGTYGKDTKGIIRVHQFDKWEMEVFADPKNSRTEYEFIIAVQEYLVSSLGLPYRVMLKCTGDIGGPNARGVDIDVWLPGENNYRETHTADFMTDYQTRRLNTRLRRPNGDLEFVHTIDATAFAIGRMIVAIIENYQQADGSIKVPKVLQKYLPFKEIKGPFGMGNN</sequence>
<dbReference type="PRINTS" id="PR00981">
    <property type="entry name" value="TRNASYNTHSER"/>
</dbReference>
<evidence type="ECO:0000256" key="12">
    <source>
        <dbReference type="ARBA" id="ARBA00047929"/>
    </source>
</evidence>
<organism evidence="19 20">
    <name type="scientific">Candidatus Doudnabacteria bacterium RIFCSPHIGHO2_02_FULL_46_11</name>
    <dbReference type="NCBI Taxonomy" id="1817832"/>
    <lineage>
        <taxon>Bacteria</taxon>
        <taxon>Candidatus Doudnaibacteriota</taxon>
    </lineage>
</organism>
<dbReference type="Pfam" id="PF00587">
    <property type="entry name" value="tRNA-synt_2b"/>
    <property type="match status" value="1"/>
</dbReference>
<dbReference type="GO" id="GO:0005737">
    <property type="term" value="C:cytoplasm"/>
    <property type="evidence" value="ECO:0007669"/>
    <property type="project" value="UniProtKB-SubCell"/>
</dbReference>
<dbReference type="SUPFAM" id="SSF46589">
    <property type="entry name" value="tRNA-binding arm"/>
    <property type="match status" value="1"/>
</dbReference>
<dbReference type="GO" id="GO:0006434">
    <property type="term" value="P:seryl-tRNA aminoacylation"/>
    <property type="evidence" value="ECO:0007669"/>
    <property type="project" value="UniProtKB-UniRule"/>
</dbReference>
<accession>A0A1F5P5M7</accession>
<protein>
    <recommendedName>
        <fullName evidence="11 14">Serine--tRNA ligase</fullName>
        <ecNumber evidence="4 14">6.1.1.11</ecNumber>
    </recommendedName>
</protein>
<dbReference type="EMBL" id="MFES01000030">
    <property type="protein sequence ID" value="OGE84940.1"/>
    <property type="molecule type" value="Genomic_DNA"/>
</dbReference>
<keyword evidence="5" id="KW-0963">Cytoplasm</keyword>
<feature type="binding site" evidence="15">
    <location>
        <position position="300"/>
    </location>
    <ligand>
        <name>L-serine</name>
        <dbReference type="ChEBI" id="CHEBI:33384"/>
    </ligand>
</feature>